<organism evidence="1 2">
    <name type="scientific">Methylobacterium iners</name>
    <dbReference type="NCBI Taxonomy" id="418707"/>
    <lineage>
        <taxon>Bacteria</taxon>
        <taxon>Pseudomonadati</taxon>
        <taxon>Pseudomonadota</taxon>
        <taxon>Alphaproteobacteria</taxon>
        <taxon>Hyphomicrobiales</taxon>
        <taxon>Methylobacteriaceae</taxon>
        <taxon>Methylobacterium</taxon>
    </lineage>
</organism>
<evidence type="ECO:0000313" key="2">
    <source>
        <dbReference type="Proteomes" id="UP001055125"/>
    </source>
</evidence>
<name>A0ABQ4S4D4_9HYPH</name>
<reference evidence="1" key="2">
    <citation type="submission" date="2021-08" db="EMBL/GenBank/DDBJ databases">
        <authorList>
            <person name="Tani A."/>
            <person name="Ola A."/>
            <person name="Ogura Y."/>
            <person name="Katsura K."/>
            <person name="Hayashi T."/>
        </authorList>
    </citation>
    <scope>NUCLEOTIDE SEQUENCE</scope>
    <source>
        <strain evidence="1">DSM 19015</strain>
    </source>
</reference>
<reference evidence="1" key="1">
    <citation type="journal article" date="2021" name="Front. Microbiol.">
        <title>Comprehensive Comparative Genomics and Phenotyping of Methylobacterium Species.</title>
        <authorList>
            <person name="Alessa O."/>
            <person name="Ogura Y."/>
            <person name="Fujitani Y."/>
            <person name="Takami H."/>
            <person name="Hayashi T."/>
            <person name="Sahin N."/>
            <person name="Tani A."/>
        </authorList>
    </citation>
    <scope>NUCLEOTIDE SEQUENCE</scope>
    <source>
        <strain evidence="1">DSM 19015</strain>
    </source>
</reference>
<comment type="caution">
    <text evidence="1">The sequence shown here is derived from an EMBL/GenBank/DDBJ whole genome shotgun (WGS) entry which is preliminary data.</text>
</comment>
<proteinExistence type="predicted"/>
<protein>
    <submittedName>
        <fullName evidence="1">Uncharacterized protein</fullName>
    </submittedName>
</protein>
<dbReference type="EMBL" id="BPQP01000086">
    <property type="protein sequence ID" value="GJD97282.1"/>
    <property type="molecule type" value="Genomic_DNA"/>
</dbReference>
<keyword evidence="2" id="KW-1185">Reference proteome</keyword>
<dbReference type="RefSeq" id="WP_238246363.1">
    <property type="nucleotide sequence ID" value="NZ_BPQP01000086.1"/>
</dbReference>
<evidence type="ECO:0000313" key="1">
    <source>
        <dbReference type="EMBL" id="GJD97282.1"/>
    </source>
</evidence>
<dbReference type="Proteomes" id="UP001055125">
    <property type="component" value="Unassembled WGS sequence"/>
</dbReference>
<accession>A0ABQ4S4D4</accession>
<sequence length="117" mass="12574">MDEADGATPAALVRGLLASLMKAALISGDAEGLPFRREAARLHAALAARPEQVASLKLDGLWWLAVGDAETPELRDRADRIEYGQPKICPFTLAELTAPDLDLDRAVQRLRETAAIG</sequence>
<gene>
    <name evidence="1" type="ORF">OCOJLMKI_4510</name>
</gene>